<name>A0AAD7TLI1_9APHY</name>
<dbReference type="PANTHER" id="PTHR44329:SF288">
    <property type="entry name" value="MITOGEN-ACTIVATED PROTEIN KINASE KINASE KINASE 20"/>
    <property type="match status" value="1"/>
</dbReference>
<evidence type="ECO:0000256" key="4">
    <source>
        <dbReference type="ARBA" id="ARBA00022777"/>
    </source>
</evidence>
<dbReference type="InterPro" id="IPR011009">
    <property type="entry name" value="Kinase-like_dom_sf"/>
</dbReference>
<organism evidence="9 10">
    <name type="scientific">Trametes cubensis</name>
    <dbReference type="NCBI Taxonomy" id="1111947"/>
    <lineage>
        <taxon>Eukaryota</taxon>
        <taxon>Fungi</taxon>
        <taxon>Dikarya</taxon>
        <taxon>Basidiomycota</taxon>
        <taxon>Agaricomycotina</taxon>
        <taxon>Agaricomycetes</taxon>
        <taxon>Polyporales</taxon>
        <taxon>Polyporaceae</taxon>
        <taxon>Trametes</taxon>
    </lineage>
</organism>
<keyword evidence="2" id="KW-0808">Transferase</keyword>
<dbReference type="EMBL" id="JAPEVG010000315">
    <property type="protein sequence ID" value="KAJ8468908.1"/>
    <property type="molecule type" value="Genomic_DNA"/>
</dbReference>
<dbReference type="Gene3D" id="1.10.510.10">
    <property type="entry name" value="Transferase(Phosphotransferase) domain 1"/>
    <property type="match status" value="1"/>
</dbReference>
<dbReference type="InterPro" id="IPR008271">
    <property type="entry name" value="Ser/Thr_kinase_AS"/>
</dbReference>
<dbReference type="InterPro" id="IPR001245">
    <property type="entry name" value="Ser-Thr/Tyr_kinase_cat_dom"/>
</dbReference>
<feature type="region of interest" description="Disordered" evidence="7">
    <location>
        <begin position="1"/>
        <end position="20"/>
    </location>
</feature>
<reference evidence="9" key="1">
    <citation type="submission" date="2022-11" db="EMBL/GenBank/DDBJ databases">
        <title>Genome Sequence of Cubamyces cubensis.</title>
        <authorList>
            <person name="Buettner E."/>
        </authorList>
    </citation>
    <scope>NUCLEOTIDE SEQUENCE</scope>
    <source>
        <strain evidence="9">MPL-01</strain>
    </source>
</reference>
<keyword evidence="4" id="KW-0418">Kinase</keyword>
<dbReference type="InterPro" id="IPR059179">
    <property type="entry name" value="MLKL-like_MCAfunc"/>
</dbReference>
<dbReference type="Proteomes" id="UP001215151">
    <property type="component" value="Unassembled WGS sequence"/>
</dbReference>
<evidence type="ECO:0000313" key="10">
    <source>
        <dbReference type="Proteomes" id="UP001215151"/>
    </source>
</evidence>
<sequence>MSSRTKPASPRRAETSGGVADARAHVAQLSHAVSSPNLHAPPFAPLATPAEPHPCGVGLSSRARRRDHAVDPARNVLMKKHSSHRLHPMTCGPGKTAGITQYRRSRQRGGCVRVRSVLPNEFFLAKTVLRKALQRVAEASVKVLGATGKVVHELLGVGVDFLRFAPIPALEEAARTLLNIWDSLQLVDVNRLACLRLTERCAGVLISVREEVAEAGNHVGVELHRPIARLVESFHEVHSFLVKQAHRPFLKRYLQRDEIQRSLADCHHQLNDAMSMFSLSIQIRILKQALRASGHRSQINHHRSQLDRLSVLSDLLSLTTRENAHDRARDAADLRQLLCTALKTHDDAEFIRVLQVGRDEMPEAIKTLQRALELGDHRARSLAQPRDALDREFMEAGIGALCRLSGFSDTVRLPSWTITKYEVEREEKIGLGFWSDVYKGKWAGRTVAIKVLAQTTPRKLFIHEMSIWTKLQHPNVLELLGASSASGDPPWFFVSPYYKNGSLVTYLKGLPTLETADVLKIILEIAQGMEYLHCRGVLHGDLKAANVLVDDMENCVIADFGQSEMKSEACRISGLPLSRGTLRWQAPEVMSGQSRPTAQSDVYAFAITCYEVLSKGALPWSMADDGSVRYFVLLDVREEENKRPQLPANFASTWPWAPRFTEILNACWHREPAVRPLFAQIAYDVQQISAPPPGAYVDVDSGRINDGRDSLPVGAPPRMAGWALPKADAAALAAAPGMDSLGLHPVEKRQCCVSNYDRGRRSLELVHFACLAQPTRAYANHGKPVVSHPDLAYDAHILTEGWGEVDLTGSGRCRKDMLVVVS</sequence>
<dbReference type="InterPro" id="IPR000719">
    <property type="entry name" value="Prot_kinase_dom"/>
</dbReference>
<proteinExistence type="predicted"/>
<gene>
    <name evidence="9" type="ORF">ONZ51_g9342</name>
</gene>
<evidence type="ECO:0000256" key="6">
    <source>
        <dbReference type="PROSITE-ProRule" id="PRU10141"/>
    </source>
</evidence>
<keyword evidence="3 6" id="KW-0547">Nucleotide-binding</keyword>
<dbReference type="PROSITE" id="PS00107">
    <property type="entry name" value="PROTEIN_KINASE_ATP"/>
    <property type="match status" value="1"/>
</dbReference>
<dbReference type="GO" id="GO:0007166">
    <property type="term" value="P:cell surface receptor signaling pathway"/>
    <property type="evidence" value="ECO:0007669"/>
    <property type="project" value="InterPro"/>
</dbReference>
<dbReference type="GO" id="GO:0004674">
    <property type="term" value="F:protein serine/threonine kinase activity"/>
    <property type="evidence" value="ECO:0007669"/>
    <property type="project" value="UniProtKB-KW"/>
</dbReference>
<comment type="caution">
    <text evidence="9">The sequence shown here is derived from an EMBL/GenBank/DDBJ whole genome shotgun (WGS) entry which is preliminary data.</text>
</comment>
<dbReference type="Pfam" id="PF07714">
    <property type="entry name" value="PK_Tyr_Ser-Thr"/>
    <property type="match status" value="1"/>
</dbReference>
<dbReference type="SMART" id="SM00220">
    <property type="entry name" value="S_TKc"/>
    <property type="match status" value="1"/>
</dbReference>
<evidence type="ECO:0000256" key="7">
    <source>
        <dbReference type="SAM" id="MobiDB-lite"/>
    </source>
</evidence>
<evidence type="ECO:0000256" key="3">
    <source>
        <dbReference type="ARBA" id="ARBA00022741"/>
    </source>
</evidence>
<dbReference type="InterPro" id="IPR017441">
    <property type="entry name" value="Protein_kinase_ATP_BS"/>
</dbReference>
<accession>A0AAD7TLI1</accession>
<evidence type="ECO:0000256" key="5">
    <source>
        <dbReference type="ARBA" id="ARBA00022840"/>
    </source>
</evidence>
<dbReference type="PANTHER" id="PTHR44329">
    <property type="entry name" value="SERINE/THREONINE-PROTEIN KINASE TNNI3K-RELATED"/>
    <property type="match status" value="1"/>
</dbReference>
<dbReference type="Gene3D" id="1.20.930.20">
    <property type="entry name" value="Adaptor protein Cbl, N-terminal domain"/>
    <property type="match status" value="1"/>
</dbReference>
<evidence type="ECO:0000256" key="1">
    <source>
        <dbReference type="ARBA" id="ARBA00022527"/>
    </source>
</evidence>
<feature type="domain" description="Protein kinase" evidence="8">
    <location>
        <begin position="423"/>
        <end position="688"/>
    </location>
</feature>
<feature type="binding site" evidence="6">
    <location>
        <position position="459"/>
    </location>
    <ligand>
        <name>ATP</name>
        <dbReference type="ChEBI" id="CHEBI:30616"/>
    </ligand>
</feature>
<dbReference type="InterPro" id="IPR036537">
    <property type="entry name" value="Adaptor_Cbl_N_dom_sf"/>
</dbReference>
<dbReference type="PROSITE" id="PS00108">
    <property type="entry name" value="PROTEIN_KINASE_ST"/>
    <property type="match status" value="1"/>
</dbReference>
<evidence type="ECO:0000313" key="9">
    <source>
        <dbReference type="EMBL" id="KAJ8468908.1"/>
    </source>
</evidence>
<dbReference type="GO" id="GO:0005524">
    <property type="term" value="F:ATP binding"/>
    <property type="evidence" value="ECO:0007669"/>
    <property type="project" value="UniProtKB-UniRule"/>
</dbReference>
<evidence type="ECO:0000259" key="8">
    <source>
        <dbReference type="PROSITE" id="PS50011"/>
    </source>
</evidence>
<dbReference type="AlphaFoldDB" id="A0AAD7TLI1"/>
<keyword evidence="10" id="KW-1185">Reference proteome</keyword>
<evidence type="ECO:0000256" key="2">
    <source>
        <dbReference type="ARBA" id="ARBA00022679"/>
    </source>
</evidence>
<dbReference type="PROSITE" id="PS50011">
    <property type="entry name" value="PROTEIN_KINASE_DOM"/>
    <property type="match status" value="1"/>
</dbReference>
<keyword evidence="5 6" id="KW-0067">ATP-binding</keyword>
<dbReference type="SUPFAM" id="SSF56112">
    <property type="entry name" value="Protein kinase-like (PK-like)"/>
    <property type="match status" value="1"/>
</dbReference>
<dbReference type="InterPro" id="IPR051681">
    <property type="entry name" value="Ser/Thr_Kinases-Pseudokinases"/>
</dbReference>
<dbReference type="CDD" id="cd21037">
    <property type="entry name" value="MLKL_NTD"/>
    <property type="match status" value="1"/>
</dbReference>
<keyword evidence="1" id="KW-0723">Serine/threonine-protein kinase</keyword>
<protein>
    <recommendedName>
        <fullName evidence="8">Protein kinase domain-containing protein</fullName>
    </recommendedName>
</protein>